<organism evidence="2 3">
    <name type="scientific">Rhynchophorus ferrugineus</name>
    <name type="common">Red palm weevil</name>
    <name type="synonym">Curculio ferrugineus</name>
    <dbReference type="NCBI Taxonomy" id="354439"/>
    <lineage>
        <taxon>Eukaryota</taxon>
        <taxon>Metazoa</taxon>
        <taxon>Ecdysozoa</taxon>
        <taxon>Arthropoda</taxon>
        <taxon>Hexapoda</taxon>
        <taxon>Insecta</taxon>
        <taxon>Pterygota</taxon>
        <taxon>Neoptera</taxon>
        <taxon>Endopterygota</taxon>
        <taxon>Coleoptera</taxon>
        <taxon>Polyphaga</taxon>
        <taxon>Cucujiformia</taxon>
        <taxon>Curculionidae</taxon>
        <taxon>Dryophthorinae</taxon>
        <taxon>Rhynchophorus</taxon>
    </lineage>
</organism>
<dbReference type="AlphaFoldDB" id="A0A834HZ85"/>
<keyword evidence="3" id="KW-1185">Reference proteome</keyword>
<protein>
    <submittedName>
        <fullName evidence="2">Uncharacterized protein</fullName>
    </submittedName>
</protein>
<gene>
    <name evidence="2" type="ORF">GWI33_016181</name>
</gene>
<dbReference type="Proteomes" id="UP000625711">
    <property type="component" value="Unassembled WGS sequence"/>
</dbReference>
<sequence length="170" mass="18791">MKLTILYQILFLQHSLDAPEALLTFKILCRVNSTGRCTNRTEASEKSNQSRCQKKFVSCRESGRHRWRKSSSNPHRRASGDGRHAVISYPPGAGVQQVVADVQGSGGRPDEATTRQPAAQVRYCVAKRFLRVPADRPHFSLFPTGRVFRRAVAVRGDGACVYSGAFPTGC</sequence>
<comment type="caution">
    <text evidence="2">The sequence shown here is derived from an EMBL/GenBank/DDBJ whole genome shotgun (WGS) entry which is preliminary data.</text>
</comment>
<evidence type="ECO:0000256" key="1">
    <source>
        <dbReference type="SAM" id="MobiDB-lite"/>
    </source>
</evidence>
<feature type="region of interest" description="Disordered" evidence="1">
    <location>
        <begin position="63"/>
        <end position="82"/>
    </location>
</feature>
<dbReference type="EMBL" id="JAACXV010014049">
    <property type="protein sequence ID" value="KAF7270879.1"/>
    <property type="molecule type" value="Genomic_DNA"/>
</dbReference>
<name>A0A834HZ85_RHYFE</name>
<feature type="compositionally biased region" description="Basic residues" evidence="1">
    <location>
        <begin position="63"/>
        <end position="77"/>
    </location>
</feature>
<reference evidence="2" key="1">
    <citation type="submission" date="2020-08" db="EMBL/GenBank/DDBJ databases">
        <title>Genome sequencing and assembly of the red palm weevil Rhynchophorus ferrugineus.</title>
        <authorList>
            <person name="Dias G.B."/>
            <person name="Bergman C.M."/>
            <person name="Manee M."/>
        </authorList>
    </citation>
    <scope>NUCLEOTIDE SEQUENCE</scope>
    <source>
        <strain evidence="2">AA-2017</strain>
        <tissue evidence="2">Whole larva</tissue>
    </source>
</reference>
<proteinExistence type="predicted"/>
<evidence type="ECO:0000313" key="2">
    <source>
        <dbReference type="EMBL" id="KAF7270879.1"/>
    </source>
</evidence>
<evidence type="ECO:0000313" key="3">
    <source>
        <dbReference type="Proteomes" id="UP000625711"/>
    </source>
</evidence>
<accession>A0A834HZ85</accession>